<evidence type="ECO:0000313" key="2">
    <source>
        <dbReference type="Proteomes" id="UP000007174"/>
    </source>
</evidence>
<dbReference type="AlphaFoldDB" id="H1V7X8"/>
<protein>
    <submittedName>
        <fullName evidence="1">Uncharacterized protein</fullName>
    </submittedName>
</protein>
<sequence length="203" mass="22354">MYADVICHRLSISLEKPTNRLVDREGRAREEGVGPRSGHCLRQRQTLCVAREGLLLGERAIDYLRLCHILDARWRSINGCADTTLPFYLLADQSRRAGRLGFDARHVKRMRFAGCIFEPLLSRQVWQSPVVRSSAPGLPLPRRGYDDKLGMIGLTLTRAMIGPDAGGGVAGASDMLAAVTRLNLSRERPGGGCGRCKKGGRRS</sequence>
<reference evidence="2" key="1">
    <citation type="journal article" date="2012" name="Nat. Genet.">
        <title>Lifestyle transitions in plant pathogenic Colletotrichum fungi deciphered by genome and transcriptome analyses.</title>
        <authorList>
            <person name="O'Connell R.J."/>
            <person name="Thon M.R."/>
            <person name="Hacquard S."/>
            <person name="Amyotte S.G."/>
            <person name="Kleemann J."/>
            <person name="Torres M.F."/>
            <person name="Damm U."/>
            <person name="Buiate E.A."/>
            <person name="Epstein L."/>
            <person name="Alkan N."/>
            <person name="Altmueller J."/>
            <person name="Alvarado-Balderrama L."/>
            <person name="Bauser C.A."/>
            <person name="Becker C."/>
            <person name="Birren B.W."/>
            <person name="Chen Z."/>
            <person name="Choi J."/>
            <person name="Crouch J.A."/>
            <person name="Duvick J.P."/>
            <person name="Farman M.A."/>
            <person name="Gan P."/>
            <person name="Heiman D."/>
            <person name="Henrissat B."/>
            <person name="Howard R.J."/>
            <person name="Kabbage M."/>
            <person name="Koch C."/>
            <person name="Kracher B."/>
            <person name="Kubo Y."/>
            <person name="Law A.D."/>
            <person name="Lebrun M.-H."/>
            <person name="Lee Y.-H."/>
            <person name="Miyara I."/>
            <person name="Moore N."/>
            <person name="Neumann U."/>
            <person name="Nordstroem K."/>
            <person name="Panaccione D.G."/>
            <person name="Panstruga R."/>
            <person name="Place M."/>
            <person name="Proctor R.H."/>
            <person name="Prusky D."/>
            <person name="Rech G."/>
            <person name="Reinhardt R."/>
            <person name="Rollins J.A."/>
            <person name="Rounsley S."/>
            <person name="Schardl C.L."/>
            <person name="Schwartz D.C."/>
            <person name="Shenoy N."/>
            <person name="Shirasu K."/>
            <person name="Sikhakolli U.R."/>
            <person name="Stueber K."/>
            <person name="Sukno S.A."/>
            <person name="Sweigard J.A."/>
            <person name="Takano Y."/>
            <person name="Takahara H."/>
            <person name="Trail F."/>
            <person name="van der Does H.C."/>
            <person name="Voll L.M."/>
            <person name="Will I."/>
            <person name="Young S."/>
            <person name="Zeng Q."/>
            <person name="Zhang J."/>
            <person name="Zhou S."/>
            <person name="Dickman M.B."/>
            <person name="Schulze-Lefert P."/>
            <person name="Ver Loren van Themaat E."/>
            <person name="Ma L.-J."/>
            <person name="Vaillancourt L.J."/>
        </authorList>
    </citation>
    <scope>NUCLEOTIDE SEQUENCE [LARGE SCALE GENOMIC DNA]</scope>
    <source>
        <strain evidence="2">IMI 349063</strain>
    </source>
</reference>
<gene>
    <name evidence="1" type="ORF">CH063_07924</name>
</gene>
<dbReference type="EMBL" id="CACQ02001930">
    <property type="protein sequence ID" value="CCF36330.1"/>
    <property type="molecule type" value="Genomic_DNA"/>
</dbReference>
<dbReference type="HOGENOM" id="CLU_1348830_0_0_1"/>
<dbReference type="Proteomes" id="UP000007174">
    <property type="component" value="Unassembled WGS sequence"/>
</dbReference>
<organism evidence="1 2">
    <name type="scientific">Colletotrichum higginsianum (strain IMI 349063)</name>
    <name type="common">Crucifer anthracnose fungus</name>
    <dbReference type="NCBI Taxonomy" id="759273"/>
    <lineage>
        <taxon>Eukaryota</taxon>
        <taxon>Fungi</taxon>
        <taxon>Dikarya</taxon>
        <taxon>Ascomycota</taxon>
        <taxon>Pezizomycotina</taxon>
        <taxon>Sordariomycetes</taxon>
        <taxon>Hypocreomycetidae</taxon>
        <taxon>Glomerellales</taxon>
        <taxon>Glomerellaceae</taxon>
        <taxon>Colletotrichum</taxon>
        <taxon>Colletotrichum destructivum species complex</taxon>
    </lineage>
</organism>
<evidence type="ECO:0000313" key="1">
    <source>
        <dbReference type="EMBL" id="CCF36330.1"/>
    </source>
</evidence>
<proteinExistence type="predicted"/>
<name>H1V7X8_COLHI</name>
<accession>H1V7X8</accession>